<keyword evidence="4" id="KW-0812">Transmembrane</keyword>
<evidence type="ECO:0000313" key="5">
    <source>
        <dbReference type="EMBL" id="NEW56828.1"/>
    </source>
</evidence>
<feature type="region of interest" description="Disordered" evidence="3">
    <location>
        <begin position="1"/>
        <end position="106"/>
    </location>
</feature>
<protein>
    <recommendedName>
        <fullName evidence="7">Mce protein</fullName>
    </recommendedName>
</protein>
<name>A0ABX0CJX7_9NOCA</name>
<evidence type="ECO:0000256" key="1">
    <source>
        <dbReference type="ARBA" id="ARBA00004370"/>
    </source>
</evidence>
<proteinExistence type="predicted"/>
<dbReference type="RefSeq" id="WP_163955909.1">
    <property type="nucleotide sequence ID" value="NZ_JAAGUX010000022.1"/>
</dbReference>
<dbReference type="EMBL" id="JAAGUX010000022">
    <property type="protein sequence ID" value="NEW56828.1"/>
    <property type="molecule type" value="Genomic_DNA"/>
</dbReference>
<evidence type="ECO:0000256" key="3">
    <source>
        <dbReference type="SAM" id="MobiDB-lite"/>
    </source>
</evidence>
<keyword evidence="4" id="KW-1133">Transmembrane helix</keyword>
<comment type="caution">
    <text evidence="5">The sequence shown here is derived from an EMBL/GenBank/DDBJ whole genome shotgun (WGS) entry which is preliminary data.</text>
</comment>
<evidence type="ECO:0008006" key="7">
    <source>
        <dbReference type="Google" id="ProtNLM"/>
    </source>
</evidence>
<evidence type="ECO:0000256" key="4">
    <source>
        <dbReference type="SAM" id="Phobius"/>
    </source>
</evidence>
<evidence type="ECO:0000256" key="2">
    <source>
        <dbReference type="ARBA" id="ARBA00023136"/>
    </source>
</evidence>
<dbReference type="PANTHER" id="PTHR37042">
    <property type="entry name" value="OUTER MEMBRANE PROTEIN RV1973"/>
    <property type="match status" value="1"/>
</dbReference>
<feature type="transmembrane region" description="Helical" evidence="4">
    <location>
        <begin position="115"/>
        <end position="135"/>
    </location>
</feature>
<feature type="compositionally biased region" description="Basic and acidic residues" evidence="3">
    <location>
        <begin position="44"/>
        <end position="61"/>
    </location>
</feature>
<keyword evidence="2 4" id="KW-0472">Membrane</keyword>
<dbReference type="PANTHER" id="PTHR37042:SF4">
    <property type="entry name" value="OUTER MEMBRANE PROTEIN RV1973"/>
    <property type="match status" value="1"/>
</dbReference>
<comment type="subcellular location">
    <subcellularLocation>
        <location evidence="1">Membrane</location>
    </subcellularLocation>
</comment>
<evidence type="ECO:0000313" key="6">
    <source>
        <dbReference type="Proteomes" id="UP000470876"/>
    </source>
</evidence>
<dbReference type="Proteomes" id="UP000470876">
    <property type="component" value="Unassembled WGS sequence"/>
</dbReference>
<gene>
    <name evidence="5" type="ORF">GV794_14365</name>
</gene>
<organism evidence="5 6">
    <name type="scientific">Nocardia cyriacigeorgica</name>
    <dbReference type="NCBI Taxonomy" id="135487"/>
    <lineage>
        <taxon>Bacteria</taxon>
        <taxon>Bacillati</taxon>
        <taxon>Actinomycetota</taxon>
        <taxon>Actinomycetes</taxon>
        <taxon>Mycobacteriales</taxon>
        <taxon>Nocardiaceae</taxon>
        <taxon>Nocardia</taxon>
    </lineage>
</organism>
<accession>A0ABX0CJX7</accession>
<keyword evidence="6" id="KW-1185">Reference proteome</keyword>
<sequence>MSDTNGVRSRARRRAVRSEGPPPDEVGVDVRVDHTTVSPAQQPAEEKAPTTESAESPRDPAVDESAVDPADAGEVVAESAETSTETAAEADTETGAQTPVKASDSAEAGVRWQRVVAVAAVVLAVAMLAGSAYIMNLRGDIADQQTRRADYVQTAKQALLNITSISAETAEADINRVLEVSAGDLATEYEQRKADYAGIVKKAEVRAKGKVIDAAIESSDDHSAIVLVAVEQTLTNGGADGQQQRQYRFRVTVSDTDKGLAATRMEMVV</sequence>
<reference evidence="5 6" key="1">
    <citation type="submission" date="2020-01" db="EMBL/GenBank/DDBJ databases">
        <title>Genetics and antimicrobial susceptibilities of Nocardia species isolated from the soil; a comparison with species isolated from humans.</title>
        <authorList>
            <person name="Carrasco G."/>
            <person name="Monzon S."/>
            <person name="Sansegundo M."/>
            <person name="Garcia E."/>
            <person name="Garrido N."/>
            <person name="Medina M.J."/>
            <person name="Villalon P."/>
            <person name="Ramirez-Arocha A.C."/>
            <person name="Jimenez P."/>
            <person name="Cuesta I."/>
            <person name="Valdezate S."/>
        </authorList>
    </citation>
    <scope>NUCLEOTIDE SEQUENCE [LARGE SCALE GENOMIC DNA]</scope>
    <source>
        <strain evidence="5 6">CNM20110649</strain>
    </source>
</reference>
<feature type="compositionally biased region" description="Low complexity" evidence="3">
    <location>
        <begin position="74"/>
        <end position="98"/>
    </location>
</feature>